<evidence type="ECO:0000256" key="12">
    <source>
        <dbReference type="ARBA" id="ARBA00029757"/>
    </source>
</evidence>
<keyword evidence="10 13" id="KW-0067">ATP-binding</keyword>
<keyword evidence="15" id="KW-1185">Reference proteome</keyword>
<dbReference type="SUPFAM" id="SSF52540">
    <property type="entry name" value="P-loop containing nucleoside triphosphate hydrolases"/>
    <property type="match status" value="1"/>
</dbReference>
<keyword evidence="5 13" id="KW-0444">Lipid biosynthesis</keyword>
<evidence type="ECO:0000256" key="4">
    <source>
        <dbReference type="ARBA" id="ARBA00016436"/>
    </source>
</evidence>
<dbReference type="GO" id="GO:0005524">
    <property type="term" value="F:ATP binding"/>
    <property type="evidence" value="ECO:0007669"/>
    <property type="project" value="UniProtKB-UniRule"/>
</dbReference>
<dbReference type="GO" id="GO:0009245">
    <property type="term" value="P:lipid A biosynthetic process"/>
    <property type="evidence" value="ECO:0007669"/>
    <property type="project" value="UniProtKB-UniRule"/>
</dbReference>
<dbReference type="GO" id="GO:0005886">
    <property type="term" value="C:plasma membrane"/>
    <property type="evidence" value="ECO:0007669"/>
    <property type="project" value="TreeGrafter"/>
</dbReference>
<comment type="catalytic activity">
    <reaction evidence="13">
        <text>a lipid A disaccharide + ATP = a lipid IVA + ADP + H(+)</text>
        <dbReference type="Rhea" id="RHEA:67840"/>
        <dbReference type="ChEBI" id="CHEBI:15378"/>
        <dbReference type="ChEBI" id="CHEBI:30616"/>
        <dbReference type="ChEBI" id="CHEBI:176343"/>
        <dbReference type="ChEBI" id="CHEBI:176425"/>
        <dbReference type="ChEBI" id="CHEBI:456216"/>
        <dbReference type="EC" id="2.7.1.130"/>
    </reaction>
</comment>
<keyword evidence="7 13" id="KW-0808">Transferase</keyword>
<keyword evidence="6 13" id="KW-0441">Lipid A biosynthesis</keyword>
<name>A0A7T6ARE4_9BACT</name>
<evidence type="ECO:0000256" key="9">
    <source>
        <dbReference type="ARBA" id="ARBA00022777"/>
    </source>
</evidence>
<keyword evidence="8 13" id="KW-0547">Nucleotide-binding</keyword>
<dbReference type="EC" id="2.7.1.130" evidence="3 13"/>
<comment type="function">
    <text evidence="1 13">Transfers the gamma-phosphate of ATP to the 4'-position of a tetraacyldisaccharide 1-phosphate intermediate (termed DS-1-P) to form tetraacyldisaccharide 1,4'-bis-phosphate (lipid IVA).</text>
</comment>
<evidence type="ECO:0000256" key="7">
    <source>
        <dbReference type="ARBA" id="ARBA00022679"/>
    </source>
</evidence>
<proteinExistence type="inferred from homology"/>
<feature type="binding site" evidence="13">
    <location>
        <begin position="50"/>
        <end position="57"/>
    </location>
    <ligand>
        <name>ATP</name>
        <dbReference type="ChEBI" id="CHEBI:30616"/>
    </ligand>
</feature>
<reference evidence="14 15" key="1">
    <citation type="submission" date="2020-05" db="EMBL/GenBank/DDBJ databases">
        <title>Complete genome of Desulfobulbus oligotrophicus.</title>
        <authorList>
            <person name="Podar M."/>
        </authorList>
    </citation>
    <scope>NUCLEOTIDE SEQUENCE [LARGE SCALE GENOMIC DNA]</scope>
    <source>
        <strain evidence="14 15">Prop6</strain>
    </source>
</reference>
<dbReference type="KEGG" id="dog:HP555_11535"/>
<dbReference type="InterPro" id="IPR003758">
    <property type="entry name" value="LpxK"/>
</dbReference>
<evidence type="ECO:0000256" key="5">
    <source>
        <dbReference type="ARBA" id="ARBA00022516"/>
    </source>
</evidence>
<evidence type="ECO:0000256" key="1">
    <source>
        <dbReference type="ARBA" id="ARBA00002274"/>
    </source>
</evidence>
<evidence type="ECO:0000256" key="2">
    <source>
        <dbReference type="ARBA" id="ARBA00004870"/>
    </source>
</evidence>
<dbReference type="HAMAP" id="MF_00409">
    <property type="entry name" value="LpxK"/>
    <property type="match status" value="1"/>
</dbReference>
<comment type="similarity">
    <text evidence="13">Belongs to the LpxK family.</text>
</comment>
<dbReference type="PANTHER" id="PTHR42724:SF1">
    <property type="entry name" value="TETRAACYLDISACCHARIDE 4'-KINASE, MITOCHONDRIAL-RELATED"/>
    <property type="match status" value="1"/>
</dbReference>
<dbReference type="Proteomes" id="UP000596092">
    <property type="component" value="Chromosome"/>
</dbReference>
<dbReference type="GO" id="GO:0009029">
    <property type="term" value="F:lipid-A 4'-kinase activity"/>
    <property type="evidence" value="ECO:0007669"/>
    <property type="project" value="UniProtKB-UniRule"/>
</dbReference>
<evidence type="ECO:0000256" key="13">
    <source>
        <dbReference type="HAMAP-Rule" id="MF_00409"/>
    </source>
</evidence>
<accession>A0A7T6ARE4</accession>
<gene>
    <name evidence="13 14" type="primary">lpxK</name>
    <name evidence="14" type="ORF">HP555_11535</name>
</gene>
<dbReference type="AlphaFoldDB" id="A0A7T6ARE4"/>
<dbReference type="NCBIfam" id="TIGR00682">
    <property type="entry name" value="lpxK"/>
    <property type="match status" value="1"/>
</dbReference>
<evidence type="ECO:0000313" key="15">
    <source>
        <dbReference type="Proteomes" id="UP000596092"/>
    </source>
</evidence>
<evidence type="ECO:0000256" key="8">
    <source>
        <dbReference type="ARBA" id="ARBA00022741"/>
    </source>
</evidence>
<dbReference type="Pfam" id="PF02606">
    <property type="entry name" value="LpxK"/>
    <property type="match status" value="1"/>
</dbReference>
<dbReference type="RefSeq" id="WP_199262649.1">
    <property type="nucleotide sequence ID" value="NZ_CP054140.1"/>
</dbReference>
<organism evidence="14 15">
    <name type="scientific">Desulfobulbus oligotrophicus</name>
    <dbReference type="NCBI Taxonomy" id="1909699"/>
    <lineage>
        <taxon>Bacteria</taxon>
        <taxon>Pseudomonadati</taxon>
        <taxon>Thermodesulfobacteriota</taxon>
        <taxon>Desulfobulbia</taxon>
        <taxon>Desulfobulbales</taxon>
        <taxon>Desulfobulbaceae</taxon>
        <taxon>Desulfobulbus</taxon>
    </lineage>
</organism>
<dbReference type="UniPathway" id="UPA00359">
    <property type="reaction ID" value="UER00482"/>
</dbReference>
<dbReference type="InterPro" id="IPR027417">
    <property type="entry name" value="P-loop_NTPase"/>
</dbReference>
<dbReference type="GO" id="GO:0009244">
    <property type="term" value="P:lipopolysaccharide core region biosynthetic process"/>
    <property type="evidence" value="ECO:0007669"/>
    <property type="project" value="TreeGrafter"/>
</dbReference>
<dbReference type="PANTHER" id="PTHR42724">
    <property type="entry name" value="TETRAACYLDISACCHARIDE 4'-KINASE"/>
    <property type="match status" value="1"/>
</dbReference>
<evidence type="ECO:0000256" key="10">
    <source>
        <dbReference type="ARBA" id="ARBA00022840"/>
    </source>
</evidence>
<evidence type="ECO:0000256" key="3">
    <source>
        <dbReference type="ARBA" id="ARBA00012071"/>
    </source>
</evidence>
<evidence type="ECO:0000256" key="6">
    <source>
        <dbReference type="ARBA" id="ARBA00022556"/>
    </source>
</evidence>
<dbReference type="EMBL" id="CP054140">
    <property type="protein sequence ID" value="QQG66453.1"/>
    <property type="molecule type" value="Genomic_DNA"/>
</dbReference>
<comment type="pathway">
    <text evidence="2 13">Glycolipid biosynthesis; lipid IV(A) biosynthesis; lipid IV(A) from (3R)-3-hydroxytetradecanoyl-[acyl-carrier-protein] and UDP-N-acetyl-alpha-D-glucosamine: step 6/6.</text>
</comment>
<evidence type="ECO:0000313" key="14">
    <source>
        <dbReference type="EMBL" id="QQG66453.1"/>
    </source>
</evidence>
<protein>
    <recommendedName>
        <fullName evidence="4 13">Tetraacyldisaccharide 4'-kinase</fullName>
        <ecNumber evidence="3 13">2.7.1.130</ecNumber>
    </recommendedName>
    <alternativeName>
        <fullName evidence="12 13">Lipid A 4'-kinase</fullName>
    </alternativeName>
</protein>
<keyword evidence="11 13" id="KW-0443">Lipid metabolism</keyword>
<evidence type="ECO:0000256" key="11">
    <source>
        <dbReference type="ARBA" id="ARBA00023098"/>
    </source>
</evidence>
<sequence length="357" mass="38983">MKTSPLLFFLGRPFSPLYSWAMRAREAGYRRGVFRSYHFPVPVVSVGNLTMGGTGKTPMVHYLARLLQQNSFKPAIISRGYGGTAQGPVNIVSDGCSLLLDAKAAGDEPRMLAETLPGVPVLTGIVRRLPAQRAVDLGADVLLLDDGFQHLPIQRDVNLVLFNTDRLAGNSRVFPGGDLREPVAALHRATGFVLTGVYEANRDRAQRFRDLLATKFPGIPTFLTGYEVETLVRLMPSGETVPVAAATVASLKGYGFCGIAHPESFRETVQGIGVDLTGFTGFADHRQYSDSLVERLISTARKTGADFLLTTEKDLVKFSGYAHQLPVPLYGIRMQVLVDEEFTATVLRALRSRRPSS</sequence>
<keyword evidence="9 13" id="KW-0418">Kinase</keyword>